<reference evidence="3 4" key="1">
    <citation type="submission" date="2024-03" db="EMBL/GenBank/DDBJ databases">
        <title>Inconsistent identification of Apilactobacillus kunkeei-related strains obtained by well-developed overall genome related indices.</title>
        <authorList>
            <person name="Maeno S."/>
            <person name="Endo A."/>
        </authorList>
    </citation>
    <scope>NUCLEOTIDE SEQUENCE [LARGE SCALE GENOMIC DNA]</scope>
    <source>
        <strain evidence="3 4">20H-10</strain>
    </source>
</reference>
<evidence type="ECO:0000259" key="2">
    <source>
        <dbReference type="Pfam" id="PF03703"/>
    </source>
</evidence>
<gene>
    <name evidence="3" type="ORF">AP20H10_04890</name>
</gene>
<keyword evidence="1" id="KW-0472">Membrane</keyword>
<feature type="transmembrane region" description="Helical" evidence="1">
    <location>
        <begin position="44"/>
        <end position="64"/>
    </location>
</feature>
<dbReference type="Proteomes" id="UP001438112">
    <property type="component" value="Unassembled WGS sequence"/>
</dbReference>
<keyword evidence="4" id="KW-1185">Reference proteome</keyword>
<proteinExistence type="predicted"/>
<protein>
    <submittedName>
        <fullName evidence="3">PH domain-containing protein</fullName>
    </submittedName>
</protein>
<accession>A0ABP9ZH56</accession>
<evidence type="ECO:0000313" key="4">
    <source>
        <dbReference type="Proteomes" id="UP001438112"/>
    </source>
</evidence>
<dbReference type="PANTHER" id="PTHR34473:SF2">
    <property type="entry name" value="UPF0699 TRANSMEMBRANE PROTEIN YDBT"/>
    <property type="match status" value="1"/>
</dbReference>
<feature type="domain" description="YdbS-like PH" evidence="2">
    <location>
        <begin position="68"/>
        <end position="142"/>
    </location>
</feature>
<name>A0ABP9ZH56_9LACO</name>
<keyword evidence="1" id="KW-0812">Transmembrane</keyword>
<dbReference type="PANTHER" id="PTHR34473">
    <property type="entry name" value="UPF0699 TRANSMEMBRANE PROTEIN YDBS"/>
    <property type="match status" value="1"/>
</dbReference>
<evidence type="ECO:0000313" key="3">
    <source>
        <dbReference type="EMBL" id="GAA6114126.1"/>
    </source>
</evidence>
<organism evidence="3 4">
    <name type="scientific">Apilactobacillus apinorum</name>
    <dbReference type="NCBI Taxonomy" id="1218495"/>
    <lineage>
        <taxon>Bacteria</taxon>
        <taxon>Bacillati</taxon>
        <taxon>Bacillota</taxon>
        <taxon>Bacilli</taxon>
        <taxon>Lactobacillales</taxon>
        <taxon>Lactobacillaceae</taxon>
        <taxon>Apilactobacillus</taxon>
    </lineage>
</organism>
<evidence type="ECO:0000256" key="1">
    <source>
        <dbReference type="SAM" id="Phobius"/>
    </source>
</evidence>
<dbReference type="EMBL" id="BAABVV010000028">
    <property type="protein sequence ID" value="GAA6114126.1"/>
    <property type="molecule type" value="Genomic_DNA"/>
</dbReference>
<dbReference type="Pfam" id="PF03703">
    <property type="entry name" value="bPH_2"/>
    <property type="match status" value="1"/>
</dbReference>
<comment type="caution">
    <text evidence="3">The sequence shown here is derived from an EMBL/GenBank/DDBJ whole genome shotgun (WGS) entry which is preliminary data.</text>
</comment>
<keyword evidence="1" id="KW-1133">Transmembrane helix</keyword>
<sequence>MKKLPESVKTVWLYAALITLAVEIIVFAGAFVAVKFMDWPYVQYIPLVLGVIFVLYTTIEMALIPYRYAFHAYAIYEDHIEISRGFIFRRQSTIPIARVQNVDIEQGPLLMIKDLHEISIDTSGSSHSIDAVTKEESKRIKQRVMKLAMEARNAQ</sequence>
<dbReference type="RefSeq" id="WP_353317506.1">
    <property type="nucleotide sequence ID" value="NZ_BAABVV010000028.1"/>
</dbReference>
<feature type="transmembrane region" description="Helical" evidence="1">
    <location>
        <begin position="12"/>
        <end position="32"/>
    </location>
</feature>
<dbReference type="InterPro" id="IPR005182">
    <property type="entry name" value="YdbS-like_PH"/>
</dbReference>